<dbReference type="NCBIfam" id="TIGR00912">
    <property type="entry name" value="2A0309"/>
    <property type="match status" value="1"/>
</dbReference>
<sequence length="268" mass="29682">MRDGADLLVTSVLDQTPMIAVSIIMILTIGYVLHKGIEVLARTAQIYLVVMIALGVFSNFLLVVSGVIDVNQLLPILEKGWEPVIHTGITQAFEFPFSEMICFTMLLPYLNEPKQGIRAGFITMFAGGLILSFSTAMNIAVLGVDIAGRATFPLLTTISLVNIREFIQRMDVFVVMTLIIGDFFKVAIFYYVAVMGATDLFGMKDHRKLVYPLGLIVLFLSVAIADNFAEHIKEGNFALVTVFLLFGVILPLLLWFVAFVRSRFRSGS</sequence>
<feature type="transmembrane region" description="Helical" evidence="8">
    <location>
        <begin position="16"/>
        <end position="34"/>
    </location>
</feature>
<feature type="transmembrane region" description="Helical" evidence="8">
    <location>
        <begin position="122"/>
        <end position="144"/>
    </location>
</feature>
<dbReference type="EMBL" id="CP003235">
    <property type="protein sequence ID" value="AFC32861.1"/>
    <property type="molecule type" value="Genomic_DNA"/>
</dbReference>
<dbReference type="GO" id="GO:0009847">
    <property type="term" value="P:spore germination"/>
    <property type="evidence" value="ECO:0007669"/>
    <property type="project" value="InterPro"/>
</dbReference>
<reference evidence="9 10" key="1">
    <citation type="journal article" date="2012" name="J. Bacteriol.">
        <title>Complete Genome Sequence of Paenibacillus mucilaginosus 3016, a Bacterium Functional as Microbial Fertilizer.</title>
        <authorList>
            <person name="Ma M."/>
            <person name="Wang Z."/>
            <person name="Li L."/>
            <person name="Jiang X."/>
            <person name="Guan D."/>
            <person name="Cao F."/>
            <person name="Chen H."/>
            <person name="Wang X."/>
            <person name="Shen D."/>
            <person name="Du B."/>
            <person name="Li J."/>
        </authorList>
    </citation>
    <scope>NUCLEOTIDE SEQUENCE [LARGE SCALE GENOMIC DNA]</scope>
    <source>
        <strain evidence="9 10">3016</strain>
    </source>
</reference>
<evidence type="ECO:0000313" key="10">
    <source>
        <dbReference type="Proteomes" id="UP000007523"/>
    </source>
</evidence>
<keyword evidence="4" id="KW-0309">Germination</keyword>
<feature type="transmembrane region" description="Helical" evidence="8">
    <location>
        <begin position="209"/>
        <end position="225"/>
    </location>
</feature>
<evidence type="ECO:0000256" key="7">
    <source>
        <dbReference type="ARBA" id="ARBA00023136"/>
    </source>
</evidence>
<keyword evidence="10" id="KW-1185">Reference proteome</keyword>
<dbReference type="STRING" id="1116391.PM3016_6222"/>
<dbReference type="Pfam" id="PF03845">
    <property type="entry name" value="Spore_permease"/>
    <property type="match status" value="1"/>
</dbReference>
<dbReference type="GO" id="GO:0016020">
    <property type="term" value="C:membrane"/>
    <property type="evidence" value="ECO:0007669"/>
    <property type="project" value="UniProtKB-SubCell"/>
</dbReference>
<organism evidence="9 10">
    <name type="scientific">Paenibacillus mucilaginosus 3016</name>
    <dbReference type="NCBI Taxonomy" id="1116391"/>
    <lineage>
        <taxon>Bacteria</taxon>
        <taxon>Bacillati</taxon>
        <taxon>Bacillota</taxon>
        <taxon>Bacilli</taxon>
        <taxon>Bacillales</taxon>
        <taxon>Paenibacillaceae</taxon>
        <taxon>Paenibacillus</taxon>
    </lineage>
</organism>
<keyword evidence="6 8" id="KW-1133">Transmembrane helix</keyword>
<evidence type="ECO:0000256" key="8">
    <source>
        <dbReference type="SAM" id="Phobius"/>
    </source>
</evidence>
<dbReference type="PANTHER" id="PTHR34975">
    <property type="entry name" value="SPORE GERMINATION PROTEIN A2"/>
    <property type="match status" value="1"/>
</dbReference>
<dbReference type="HOGENOM" id="CLU_090641_0_0_9"/>
<evidence type="ECO:0000313" key="9">
    <source>
        <dbReference type="EMBL" id="AFC32861.1"/>
    </source>
</evidence>
<keyword evidence="3" id="KW-0813">Transport</keyword>
<feature type="transmembrane region" description="Helical" evidence="8">
    <location>
        <begin position="46"/>
        <end position="68"/>
    </location>
</feature>
<evidence type="ECO:0000256" key="6">
    <source>
        <dbReference type="ARBA" id="ARBA00022989"/>
    </source>
</evidence>
<dbReference type="KEGG" id="pmq:PM3016_6222"/>
<evidence type="ECO:0000256" key="3">
    <source>
        <dbReference type="ARBA" id="ARBA00022448"/>
    </source>
</evidence>
<protein>
    <submittedName>
        <fullName evidence="9">Spore germination protein</fullName>
    </submittedName>
</protein>
<dbReference type="Proteomes" id="UP000007523">
    <property type="component" value="Chromosome"/>
</dbReference>
<feature type="transmembrane region" description="Helical" evidence="8">
    <location>
        <begin position="237"/>
        <end position="260"/>
    </location>
</feature>
<accession>H6NRX5</accession>
<keyword evidence="5 8" id="KW-0812">Transmembrane</keyword>
<name>H6NRX5_9BACL</name>
<dbReference type="InterPro" id="IPR004761">
    <property type="entry name" value="Spore_GerAB"/>
</dbReference>
<evidence type="ECO:0000256" key="5">
    <source>
        <dbReference type="ARBA" id="ARBA00022692"/>
    </source>
</evidence>
<gene>
    <name evidence="9" type="ORF">PM3016_6222</name>
</gene>
<proteinExistence type="inferred from homology"/>
<evidence type="ECO:0000256" key="4">
    <source>
        <dbReference type="ARBA" id="ARBA00022544"/>
    </source>
</evidence>
<comment type="subcellular location">
    <subcellularLocation>
        <location evidence="1">Membrane</location>
        <topology evidence="1">Multi-pass membrane protein</topology>
    </subcellularLocation>
</comment>
<dbReference type="AlphaFoldDB" id="H6NRX5"/>
<evidence type="ECO:0000256" key="2">
    <source>
        <dbReference type="ARBA" id="ARBA00007998"/>
    </source>
</evidence>
<evidence type="ECO:0000256" key="1">
    <source>
        <dbReference type="ARBA" id="ARBA00004141"/>
    </source>
</evidence>
<comment type="similarity">
    <text evidence="2">Belongs to the amino acid-polyamine-organocation (APC) superfamily. Spore germination protein (SGP) (TC 2.A.3.9) family.</text>
</comment>
<keyword evidence="7 8" id="KW-0472">Membrane</keyword>
<dbReference type="PANTHER" id="PTHR34975:SF2">
    <property type="entry name" value="SPORE GERMINATION PROTEIN A2"/>
    <property type="match status" value="1"/>
</dbReference>
<dbReference type="RefSeq" id="WP_014372047.1">
    <property type="nucleotide sequence ID" value="NC_016935.1"/>
</dbReference>
<feature type="transmembrane region" description="Helical" evidence="8">
    <location>
        <begin position="172"/>
        <end position="197"/>
    </location>
</feature>